<dbReference type="KEGG" id="aju:113596413"/>
<protein>
    <submittedName>
        <fullName evidence="10">Small integral membrane protein 24-like isoform X2</fullName>
    </submittedName>
</protein>
<dbReference type="AlphaFoldDB" id="A0A6J1YLI9"/>
<evidence type="ECO:0000256" key="7">
    <source>
        <dbReference type="SAM" id="Phobius"/>
    </source>
</evidence>
<keyword evidence="3 7" id="KW-1133">Transmembrane helix</keyword>
<keyword evidence="4 7" id="KW-0472">Membrane</keyword>
<evidence type="ECO:0000256" key="3">
    <source>
        <dbReference type="ARBA" id="ARBA00022989"/>
    </source>
</evidence>
<reference evidence="10" key="1">
    <citation type="submission" date="2025-08" db="UniProtKB">
        <authorList>
            <consortium name="RefSeq"/>
        </authorList>
    </citation>
    <scope>IDENTIFICATION</scope>
    <source>
        <tissue evidence="10">Blood</tissue>
    </source>
</reference>
<comment type="similarity">
    <text evidence="5">Belongs to the PDZK1-interacting protein 1/SMIM24 family.</text>
</comment>
<gene>
    <name evidence="10" type="primary">LOC113596413</name>
</gene>
<evidence type="ECO:0000256" key="5">
    <source>
        <dbReference type="ARBA" id="ARBA00049650"/>
    </source>
</evidence>
<comment type="subcellular location">
    <subcellularLocation>
        <location evidence="1">Membrane</location>
        <topology evidence="1">Single-pass membrane protein</topology>
    </subcellularLocation>
</comment>
<keyword evidence="2 7" id="KW-0812">Transmembrane</keyword>
<evidence type="ECO:0000256" key="4">
    <source>
        <dbReference type="ARBA" id="ARBA00023136"/>
    </source>
</evidence>
<name>A0A6J1YLI9_ACIJB</name>
<evidence type="ECO:0000256" key="8">
    <source>
        <dbReference type="SAM" id="SignalP"/>
    </source>
</evidence>
<dbReference type="Proteomes" id="UP001652583">
    <property type="component" value="Chromosome A2"/>
</dbReference>
<sequence>MDRFWMTTGRVSLLEALVPCLVQAQPLAQRKPWLVGLGAALAALFLTFVFTVVYAVWCREARDSDKEEDVGSVRKEEKEAEGDQGLELEEREVPPNREGVVSSSK</sequence>
<evidence type="ECO:0000256" key="2">
    <source>
        <dbReference type="ARBA" id="ARBA00022692"/>
    </source>
</evidence>
<feature type="signal peptide" evidence="8">
    <location>
        <begin position="1"/>
        <end position="24"/>
    </location>
</feature>
<dbReference type="RefSeq" id="XP_026905379.2">
    <property type="nucleotide sequence ID" value="XM_027049578.2"/>
</dbReference>
<proteinExistence type="inferred from homology"/>
<evidence type="ECO:0000256" key="1">
    <source>
        <dbReference type="ARBA" id="ARBA00004167"/>
    </source>
</evidence>
<evidence type="ECO:0000313" key="9">
    <source>
        <dbReference type="Proteomes" id="UP001652583"/>
    </source>
</evidence>
<evidence type="ECO:0000313" key="10">
    <source>
        <dbReference type="RefSeq" id="XP_026905379.2"/>
    </source>
</evidence>
<dbReference type="InterPro" id="IPR031627">
    <property type="entry name" value="PDZK1IP1/SMIM24"/>
</dbReference>
<feature type="chain" id="PRO_5045075696" evidence="8">
    <location>
        <begin position="25"/>
        <end position="105"/>
    </location>
</feature>
<accession>A0A6J1YLI9</accession>
<keyword evidence="9" id="KW-1185">Reference proteome</keyword>
<keyword evidence="8" id="KW-0732">Signal</keyword>
<feature type="compositionally biased region" description="Acidic residues" evidence="6">
    <location>
        <begin position="79"/>
        <end position="90"/>
    </location>
</feature>
<dbReference type="GeneID" id="113596413"/>
<evidence type="ECO:0000256" key="6">
    <source>
        <dbReference type="SAM" id="MobiDB-lite"/>
    </source>
</evidence>
<dbReference type="GO" id="GO:0016020">
    <property type="term" value="C:membrane"/>
    <property type="evidence" value="ECO:0007669"/>
    <property type="project" value="UniProtKB-SubCell"/>
</dbReference>
<feature type="compositionally biased region" description="Basic and acidic residues" evidence="6">
    <location>
        <begin position="62"/>
        <end position="78"/>
    </location>
</feature>
<feature type="region of interest" description="Disordered" evidence="6">
    <location>
        <begin position="62"/>
        <end position="105"/>
    </location>
</feature>
<organism evidence="9 10">
    <name type="scientific">Acinonyx jubatus</name>
    <name type="common">Cheetah</name>
    <dbReference type="NCBI Taxonomy" id="32536"/>
    <lineage>
        <taxon>Eukaryota</taxon>
        <taxon>Metazoa</taxon>
        <taxon>Chordata</taxon>
        <taxon>Craniata</taxon>
        <taxon>Vertebrata</taxon>
        <taxon>Euteleostomi</taxon>
        <taxon>Mammalia</taxon>
        <taxon>Eutheria</taxon>
        <taxon>Laurasiatheria</taxon>
        <taxon>Carnivora</taxon>
        <taxon>Feliformia</taxon>
        <taxon>Felidae</taxon>
        <taxon>Felinae</taxon>
        <taxon>Acinonyx</taxon>
    </lineage>
</organism>
<dbReference type="Pfam" id="PF15807">
    <property type="entry name" value="MAP17"/>
    <property type="match status" value="1"/>
</dbReference>
<feature type="transmembrane region" description="Helical" evidence="7">
    <location>
        <begin position="34"/>
        <end position="57"/>
    </location>
</feature>